<dbReference type="SMART" id="SM00028">
    <property type="entry name" value="TPR"/>
    <property type="match status" value="7"/>
</dbReference>
<dbReference type="Pfam" id="PF13181">
    <property type="entry name" value="TPR_8"/>
    <property type="match status" value="3"/>
</dbReference>
<evidence type="ECO:0000313" key="9">
    <source>
        <dbReference type="EMBL" id="GBP06031.1"/>
    </source>
</evidence>
<organism evidence="9 10">
    <name type="scientific">Eumeta variegata</name>
    <name type="common">Bagworm moth</name>
    <name type="synonym">Eumeta japonica</name>
    <dbReference type="NCBI Taxonomy" id="151549"/>
    <lineage>
        <taxon>Eukaryota</taxon>
        <taxon>Metazoa</taxon>
        <taxon>Ecdysozoa</taxon>
        <taxon>Arthropoda</taxon>
        <taxon>Hexapoda</taxon>
        <taxon>Insecta</taxon>
        <taxon>Pterygota</taxon>
        <taxon>Neoptera</taxon>
        <taxon>Endopterygota</taxon>
        <taxon>Lepidoptera</taxon>
        <taxon>Glossata</taxon>
        <taxon>Ditrysia</taxon>
        <taxon>Tineoidea</taxon>
        <taxon>Psychidae</taxon>
        <taxon>Oiketicinae</taxon>
        <taxon>Eumeta</taxon>
    </lineage>
</organism>
<dbReference type="GO" id="GO:0051301">
    <property type="term" value="P:cell division"/>
    <property type="evidence" value="ECO:0007669"/>
    <property type="project" value="UniProtKB-KW"/>
</dbReference>
<dbReference type="PANTHER" id="PTHR12558">
    <property type="entry name" value="CELL DIVISION CYCLE 16,23,27"/>
    <property type="match status" value="1"/>
</dbReference>
<protein>
    <submittedName>
        <fullName evidence="9">Cell division cycle protein 23 homolog</fullName>
    </submittedName>
</protein>
<keyword evidence="1 9" id="KW-0132">Cell division</keyword>
<dbReference type="EMBL" id="BGZK01000020">
    <property type="protein sequence ID" value="GBP06031.1"/>
    <property type="molecule type" value="Genomic_DNA"/>
</dbReference>
<evidence type="ECO:0000256" key="5">
    <source>
        <dbReference type="ARBA" id="ARBA00022803"/>
    </source>
</evidence>
<dbReference type="InterPro" id="IPR011990">
    <property type="entry name" value="TPR-like_helical_dom_sf"/>
</dbReference>
<keyword evidence="3" id="KW-0498">Mitosis</keyword>
<reference evidence="9 10" key="1">
    <citation type="journal article" date="2019" name="Commun. Biol.">
        <title>The bagworm genome reveals a unique fibroin gene that provides high tensile strength.</title>
        <authorList>
            <person name="Kono N."/>
            <person name="Nakamura H."/>
            <person name="Ohtoshi R."/>
            <person name="Tomita M."/>
            <person name="Numata K."/>
            <person name="Arakawa K."/>
        </authorList>
    </citation>
    <scope>NUCLEOTIDE SEQUENCE [LARGE SCALE GENOMIC DNA]</scope>
</reference>
<dbReference type="OrthoDB" id="10262026at2759"/>
<dbReference type="GO" id="GO:0005680">
    <property type="term" value="C:anaphase-promoting complex"/>
    <property type="evidence" value="ECO:0007669"/>
    <property type="project" value="InterPro"/>
</dbReference>
<proteinExistence type="predicted"/>
<dbReference type="Gene3D" id="1.25.40.10">
    <property type="entry name" value="Tetratricopeptide repeat domain"/>
    <property type="match status" value="2"/>
</dbReference>
<evidence type="ECO:0000256" key="4">
    <source>
        <dbReference type="ARBA" id="ARBA00022786"/>
    </source>
</evidence>
<dbReference type="InterPro" id="IPR019734">
    <property type="entry name" value="TPR_rpt"/>
</dbReference>
<feature type="repeat" description="TPR" evidence="7">
    <location>
        <begin position="359"/>
        <end position="392"/>
    </location>
</feature>
<dbReference type="Pfam" id="PF04049">
    <property type="entry name" value="ANAPC8"/>
    <property type="match status" value="1"/>
</dbReference>
<dbReference type="STRING" id="151549.A0A4C1SYE4"/>
<feature type="domain" description="Cdc23" evidence="8">
    <location>
        <begin position="4"/>
        <end position="230"/>
    </location>
</feature>
<evidence type="ECO:0000259" key="8">
    <source>
        <dbReference type="Pfam" id="PF04049"/>
    </source>
</evidence>
<keyword evidence="2" id="KW-0677">Repeat</keyword>
<keyword evidence="5 7" id="KW-0802">TPR repeat</keyword>
<dbReference type="GO" id="GO:0031145">
    <property type="term" value="P:anaphase-promoting complex-dependent catabolic process"/>
    <property type="evidence" value="ECO:0007669"/>
    <property type="project" value="TreeGrafter"/>
</dbReference>
<dbReference type="InterPro" id="IPR007192">
    <property type="entry name" value="APC8"/>
</dbReference>
<evidence type="ECO:0000313" key="10">
    <source>
        <dbReference type="Proteomes" id="UP000299102"/>
    </source>
</evidence>
<keyword evidence="4" id="KW-0833">Ubl conjugation pathway</keyword>
<dbReference type="PROSITE" id="PS50005">
    <property type="entry name" value="TPR"/>
    <property type="match status" value="3"/>
</dbReference>
<evidence type="ECO:0000256" key="7">
    <source>
        <dbReference type="PROSITE-ProRule" id="PRU00339"/>
    </source>
</evidence>
<keyword evidence="6" id="KW-0131">Cell cycle</keyword>
<accession>A0A4C1SYE4</accession>
<sequence length="569" mass="64760">MNGIRECNFRGLIQTTKWLSELNFALKDYNVTYENPPTETICDIPLQEREFYLLGKSYFDCQEYDRAANVLENCTDSKCVFLYRYSQYMSSEKKRLDNASDVGTENPDSTQVLLDLLSFFKVNRNTLDGYLLYLEGIVLKKLDLRIQAVSVLQAAVTAAPTLWAAWLELAGLANVAEALDSLRLPKHWMINFFIAHAFVELKLSDQALDAYMALAAVGFHKSTYITAQMAIAHHDRRDVDSSLALFKELYQSDPYRLDNWDVYSHLLYLKDKRMELANLAQRAASIDKYRVETCCVIGNYYSLRSEHQKAVMYFQRALSLDPEYLTAWILMGHEFIELQNSNAAIQCYRHAVDVNQTDYRAWNGLGQAYEILGLNSYCIYYYSRAAMLKPNDSRMLVSLGEAYEKMDKITNAIKCYYKAHSTGDIEGMALFKLAKLYEKANMPNSAAAAYTAAALDPANAGSKELPGALKYIAHYYLRFSMLDYAAHFAYKCLDHESTKEVGKSVLKTIAEKRLSTSTSQIPEELPDSLKNLSGNSLLQESSKTPFMSLSVKPENFSTPKFKSNYAFKM</sequence>
<feature type="repeat" description="TPR" evidence="7">
    <location>
        <begin position="291"/>
        <end position="324"/>
    </location>
</feature>
<gene>
    <name evidence="9" type="primary">CDC23</name>
    <name evidence="9" type="ORF">EVAR_3272_1</name>
</gene>
<dbReference type="GO" id="GO:0016567">
    <property type="term" value="P:protein ubiquitination"/>
    <property type="evidence" value="ECO:0007669"/>
    <property type="project" value="TreeGrafter"/>
</dbReference>
<dbReference type="GO" id="GO:0045842">
    <property type="term" value="P:positive regulation of mitotic metaphase/anaphase transition"/>
    <property type="evidence" value="ECO:0007669"/>
    <property type="project" value="TreeGrafter"/>
</dbReference>
<comment type="caution">
    <text evidence="9">The sequence shown here is derived from an EMBL/GenBank/DDBJ whole genome shotgun (WGS) entry which is preliminary data.</text>
</comment>
<evidence type="ECO:0000256" key="1">
    <source>
        <dbReference type="ARBA" id="ARBA00022618"/>
    </source>
</evidence>
<dbReference type="Proteomes" id="UP000299102">
    <property type="component" value="Unassembled WGS sequence"/>
</dbReference>
<evidence type="ECO:0000256" key="3">
    <source>
        <dbReference type="ARBA" id="ARBA00022776"/>
    </source>
</evidence>
<dbReference type="PANTHER" id="PTHR12558:SF10">
    <property type="entry name" value="CELL DIVISION CYCLE PROTEIN 23 HOMOLOG"/>
    <property type="match status" value="1"/>
</dbReference>
<keyword evidence="10" id="KW-1185">Reference proteome</keyword>
<dbReference type="AlphaFoldDB" id="A0A4C1SYE4"/>
<dbReference type="SUPFAM" id="SSF48452">
    <property type="entry name" value="TPR-like"/>
    <property type="match status" value="3"/>
</dbReference>
<name>A0A4C1SYE4_EUMVA</name>
<evidence type="ECO:0000256" key="2">
    <source>
        <dbReference type="ARBA" id="ARBA00022737"/>
    </source>
</evidence>
<evidence type="ECO:0000256" key="6">
    <source>
        <dbReference type="ARBA" id="ARBA00023306"/>
    </source>
</evidence>
<feature type="repeat" description="TPR" evidence="7">
    <location>
        <begin position="325"/>
        <end position="358"/>
    </location>
</feature>